<evidence type="ECO:0000256" key="1">
    <source>
        <dbReference type="ARBA" id="ARBA00022679"/>
    </source>
</evidence>
<keyword evidence="4" id="KW-1185">Reference proteome</keyword>
<keyword evidence="1 3" id="KW-0808">Transferase</keyword>
<dbReference type="Proteomes" id="UP000218238">
    <property type="component" value="Unassembled WGS sequence"/>
</dbReference>
<protein>
    <submittedName>
        <fullName evidence="3">Glycosyl transferase family 1</fullName>
    </submittedName>
</protein>
<dbReference type="GO" id="GO:0009103">
    <property type="term" value="P:lipopolysaccharide biosynthetic process"/>
    <property type="evidence" value="ECO:0007669"/>
    <property type="project" value="TreeGrafter"/>
</dbReference>
<feature type="domain" description="Glycosyl transferase family 1" evidence="2">
    <location>
        <begin position="208"/>
        <end position="374"/>
    </location>
</feature>
<dbReference type="OrthoDB" id="7826001at2"/>
<dbReference type="SUPFAM" id="SSF53756">
    <property type="entry name" value="UDP-Glycosyltransferase/glycogen phosphorylase"/>
    <property type="match status" value="1"/>
</dbReference>
<dbReference type="Gene3D" id="3.40.50.2000">
    <property type="entry name" value="Glycogen Phosphorylase B"/>
    <property type="match status" value="1"/>
</dbReference>
<dbReference type="EMBL" id="NTFS01000109">
    <property type="protein sequence ID" value="PAX54868.1"/>
    <property type="molecule type" value="Genomic_DNA"/>
</dbReference>
<dbReference type="AlphaFoldDB" id="A0A2A2TJK1"/>
<evidence type="ECO:0000313" key="3">
    <source>
        <dbReference type="EMBL" id="PAX54868.1"/>
    </source>
</evidence>
<organism evidence="3 4">
    <name type="scientific">Brunnivagina elsteri CCALA 953</name>
    <dbReference type="NCBI Taxonomy" id="987040"/>
    <lineage>
        <taxon>Bacteria</taxon>
        <taxon>Bacillati</taxon>
        <taxon>Cyanobacteriota</taxon>
        <taxon>Cyanophyceae</taxon>
        <taxon>Nostocales</taxon>
        <taxon>Calotrichaceae</taxon>
        <taxon>Brunnivagina</taxon>
    </lineage>
</organism>
<dbReference type="PANTHER" id="PTHR46401">
    <property type="entry name" value="GLYCOSYLTRANSFERASE WBBK-RELATED"/>
    <property type="match status" value="1"/>
</dbReference>
<dbReference type="PANTHER" id="PTHR46401:SF2">
    <property type="entry name" value="GLYCOSYLTRANSFERASE WBBK-RELATED"/>
    <property type="match status" value="1"/>
</dbReference>
<evidence type="ECO:0000259" key="2">
    <source>
        <dbReference type="Pfam" id="PF00534"/>
    </source>
</evidence>
<dbReference type="InterPro" id="IPR001296">
    <property type="entry name" value="Glyco_trans_1"/>
</dbReference>
<reference evidence="3 4" key="1">
    <citation type="submission" date="2017-08" db="EMBL/GenBank/DDBJ databases">
        <title>Draft genome sequence of filamentous cyanobacterium Calothrix elsteri CCALA 953.</title>
        <authorList>
            <person name="Gagunashvili A.N."/>
            <person name="Elster J."/>
            <person name="Andresson O.S."/>
        </authorList>
    </citation>
    <scope>NUCLEOTIDE SEQUENCE [LARGE SCALE GENOMIC DNA]</scope>
    <source>
        <strain evidence="3 4">CCALA 953</strain>
    </source>
</reference>
<sequence>MLFSPWCYGHHPTYLRHLISYWCQWQLPGTLNIVVSGQFLEEHTDVVELQKKYDDRQSIKFVAITPQEQADLENATSGWGRAFEQYKLISKYASLLKATQGLIIYFDSCQLPLVLGLKLPCPFSGIYYRPTFHYRLFVDSIPTWRERVQHLREQIFLWRLLHHPQFKTLFCLDPLAIEAIARLGNRDQVMHLPDPVKLEDSGENSPENLRVNLGIEPNRQIFLSFGRLSEGRKGVPQLVEAISLLSPDIQQNLCLLFVGEPNSKQLEAWLTPIRQLDSLKIVTRYGYVPESEVNSYFQLADVVLAPYQRHVGMSGILLQAAAANKPVLSSDYGLMGEMIRRYRLGLAVDSTLPSEIAKGLTRFLLEAPDNLCDRTKMKGFAEQNSAERFARIIFKYTILDTPKIL</sequence>
<dbReference type="GO" id="GO:0016757">
    <property type="term" value="F:glycosyltransferase activity"/>
    <property type="evidence" value="ECO:0007669"/>
    <property type="project" value="InterPro"/>
</dbReference>
<gene>
    <name evidence="3" type="ORF">CK510_11955</name>
</gene>
<dbReference type="CDD" id="cd03801">
    <property type="entry name" value="GT4_PimA-like"/>
    <property type="match status" value="1"/>
</dbReference>
<name>A0A2A2TJK1_9CYAN</name>
<evidence type="ECO:0000313" key="4">
    <source>
        <dbReference type="Proteomes" id="UP000218238"/>
    </source>
</evidence>
<accession>A0A2A2TJK1</accession>
<dbReference type="Pfam" id="PF00534">
    <property type="entry name" value="Glycos_transf_1"/>
    <property type="match status" value="1"/>
</dbReference>
<comment type="caution">
    <text evidence="3">The sequence shown here is derived from an EMBL/GenBank/DDBJ whole genome shotgun (WGS) entry which is preliminary data.</text>
</comment>
<proteinExistence type="predicted"/>